<dbReference type="Proteomes" id="UP001161406">
    <property type="component" value="Unassembled WGS sequence"/>
</dbReference>
<dbReference type="SUPFAM" id="SSF51735">
    <property type="entry name" value="NAD(P)-binding Rossmann-fold domains"/>
    <property type="match status" value="1"/>
</dbReference>
<accession>A0ABQ5UI86</accession>
<dbReference type="EMBL" id="BSNG01000001">
    <property type="protein sequence ID" value="GLQ10316.1"/>
    <property type="molecule type" value="Genomic_DNA"/>
</dbReference>
<dbReference type="PANTHER" id="PTHR48079:SF9">
    <property type="entry name" value="PUTATIVE-RELATED"/>
    <property type="match status" value="1"/>
</dbReference>
<dbReference type="InterPro" id="IPR051783">
    <property type="entry name" value="NAD(P)-dependent_oxidoreduct"/>
</dbReference>
<evidence type="ECO:0000313" key="3">
    <source>
        <dbReference type="Proteomes" id="UP001161406"/>
    </source>
</evidence>
<sequence>MRVFVTGATGFVGTQVVRQLTANGHQIEGLARSDTSAAILEAAGIAVVRGDLTDLDTLASAARSADAVIHTGFIHDFSNFAASIAIDRRAVEAMGAALAGSGRPFIVTSGTGLMPSGQVSNEDTPATTTGHGALRGATEGIALMLVEQNVRVGIMRLPNSVHGDGDHGFVPMLIATARQKGVAGYVDDGANCWPAVHVTDAARAYLLALEHGEAGARHHAVAEQGVPFRDIAHMIGRRLSLPVTSIPREEAAAHFGWMANFASLDARASSQLTRERLGWEPSGPELLEDMENGRYFDD</sequence>
<reference evidence="2" key="2">
    <citation type="submission" date="2023-01" db="EMBL/GenBank/DDBJ databases">
        <title>Draft genome sequence of Devosia yakushimensis strain NBRC 103855.</title>
        <authorList>
            <person name="Sun Q."/>
            <person name="Mori K."/>
        </authorList>
    </citation>
    <scope>NUCLEOTIDE SEQUENCE</scope>
    <source>
        <strain evidence="2">NBRC 103855</strain>
    </source>
</reference>
<dbReference type="Pfam" id="PF01370">
    <property type="entry name" value="Epimerase"/>
    <property type="match status" value="1"/>
</dbReference>
<name>A0ABQ5UI86_9HYPH</name>
<dbReference type="RefSeq" id="WP_284390829.1">
    <property type="nucleotide sequence ID" value="NZ_BSNG01000001.1"/>
</dbReference>
<dbReference type="PANTHER" id="PTHR48079">
    <property type="entry name" value="PROTEIN YEEZ"/>
    <property type="match status" value="1"/>
</dbReference>
<proteinExistence type="predicted"/>
<keyword evidence="3" id="KW-1185">Reference proteome</keyword>
<dbReference type="CDD" id="cd05262">
    <property type="entry name" value="SDR_a7"/>
    <property type="match status" value="1"/>
</dbReference>
<evidence type="ECO:0000313" key="2">
    <source>
        <dbReference type="EMBL" id="GLQ10316.1"/>
    </source>
</evidence>
<feature type="domain" description="NAD-dependent epimerase/dehydratase" evidence="1">
    <location>
        <begin position="3"/>
        <end position="217"/>
    </location>
</feature>
<reference evidence="2" key="1">
    <citation type="journal article" date="2014" name="Int. J. Syst. Evol. Microbiol.">
        <title>Complete genome of a new Firmicutes species belonging to the dominant human colonic microbiota ('Ruminococcus bicirculans') reveals two chromosomes and a selective capacity to utilize plant glucans.</title>
        <authorList>
            <consortium name="NISC Comparative Sequencing Program"/>
            <person name="Wegmann U."/>
            <person name="Louis P."/>
            <person name="Goesmann A."/>
            <person name="Henrissat B."/>
            <person name="Duncan S.H."/>
            <person name="Flint H.J."/>
        </authorList>
    </citation>
    <scope>NUCLEOTIDE SEQUENCE</scope>
    <source>
        <strain evidence="2">NBRC 103855</strain>
    </source>
</reference>
<comment type="caution">
    <text evidence="2">The sequence shown here is derived from an EMBL/GenBank/DDBJ whole genome shotgun (WGS) entry which is preliminary data.</text>
</comment>
<evidence type="ECO:0000259" key="1">
    <source>
        <dbReference type="Pfam" id="PF01370"/>
    </source>
</evidence>
<protein>
    <submittedName>
        <fullName evidence="2">3-beta hydroxysteroid dehydrogenase</fullName>
    </submittedName>
</protein>
<organism evidence="2 3">
    <name type="scientific">Devosia yakushimensis</name>
    <dbReference type="NCBI Taxonomy" id="470028"/>
    <lineage>
        <taxon>Bacteria</taxon>
        <taxon>Pseudomonadati</taxon>
        <taxon>Pseudomonadota</taxon>
        <taxon>Alphaproteobacteria</taxon>
        <taxon>Hyphomicrobiales</taxon>
        <taxon>Devosiaceae</taxon>
        <taxon>Devosia</taxon>
    </lineage>
</organism>
<dbReference type="InterPro" id="IPR036291">
    <property type="entry name" value="NAD(P)-bd_dom_sf"/>
</dbReference>
<dbReference type="Gene3D" id="3.40.50.720">
    <property type="entry name" value="NAD(P)-binding Rossmann-like Domain"/>
    <property type="match status" value="1"/>
</dbReference>
<dbReference type="InterPro" id="IPR001509">
    <property type="entry name" value="Epimerase_deHydtase"/>
</dbReference>
<gene>
    <name evidence="2" type="ORF">GCM10007913_22480</name>
</gene>